<sequence length="262" mass="28520">MLFSGMFLRNIICQSSGLEEPNLKLTIDNNGRKTCVSCKPPGKKPDISLSPVWSNNDSDVSPDTAVNVMNTLSSLLEKNTTIILENKEILSKQDIVVMPEPDHNFSCIPSKFYSGTGFFLTIDNCLNVGVRNTRVSQVDLCGNHLSYDKHACKGLEEPNLKLTIDNNGRKTCVSCKPPGKKPDISLSPVWSNNDSDVSPDTAVNVMNTLSSLLEKMGNYSTAAITMGDIKGLLTKLPSKNHSDIKNGITTSGDMRVAVCHDL</sequence>
<protein>
    <submittedName>
        <fullName evidence="1">Adhesion G protein-coupled receptor G3-like protein</fullName>
    </submittedName>
</protein>
<dbReference type="Proteomes" id="UP001279410">
    <property type="component" value="Unassembled WGS sequence"/>
</dbReference>
<evidence type="ECO:0000313" key="1">
    <source>
        <dbReference type="EMBL" id="GLD74217.1"/>
    </source>
</evidence>
<proteinExistence type="predicted"/>
<comment type="caution">
    <text evidence="1">The sequence shown here is derived from an EMBL/GenBank/DDBJ whole genome shotgun (WGS) entry which is preliminary data.</text>
</comment>
<keyword evidence="2" id="KW-1185">Reference proteome</keyword>
<gene>
    <name evidence="1" type="ORF">AKAME5_002554500</name>
</gene>
<dbReference type="AlphaFoldDB" id="A0AAD3NGJ4"/>
<reference evidence="1" key="1">
    <citation type="submission" date="2022-08" db="EMBL/GenBank/DDBJ databases">
        <title>Genome sequencing of akame (Lates japonicus).</title>
        <authorList>
            <person name="Hashiguchi Y."/>
            <person name="Takahashi H."/>
        </authorList>
    </citation>
    <scope>NUCLEOTIDE SEQUENCE</scope>
    <source>
        <strain evidence="1">Kochi</strain>
    </source>
</reference>
<evidence type="ECO:0000313" key="2">
    <source>
        <dbReference type="Proteomes" id="UP001279410"/>
    </source>
</evidence>
<dbReference type="EMBL" id="BRZM01002067">
    <property type="protein sequence ID" value="GLD74217.1"/>
    <property type="molecule type" value="Genomic_DNA"/>
</dbReference>
<organism evidence="1 2">
    <name type="scientific">Lates japonicus</name>
    <name type="common">Japanese lates</name>
    <dbReference type="NCBI Taxonomy" id="270547"/>
    <lineage>
        <taxon>Eukaryota</taxon>
        <taxon>Metazoa</taxon>
        <taxon>Chordata</taxon>
        <taxon>Craniata</taxon>
        <taxon>Vertebrata</taxon>
        <taxon>Euteleostomi</taxon>
        <taxon>Actinopterygii</taxon>
        <taxon>Neopterygii</taxon>
        <taxon>Teleostei</taxon>
        <taxon>Neoteleostei</taxon>
        <taxon>Acanthomorphata</taxon>
        <taxon>Carangaria</taxon>
        <taxon>Carangaria incertae sedis</taxon>
        <taxon>Centropomidae</taxon>
        <taxon>Lates</taxon>
    </lineage>
</organism>
<name>A0AAD3NGJ4_LATJO</name>
<keyword evidence="1" id="KW-0675">Receptor</keyword>
<accession>A0AAD3NGJ4</accession>